<dbReference type="SUPFAM" id="SSF53474">
    <property type="entry name" value="alpha/beta-Hydrolases"/>
    <property type="match status" value="1"/>
</dbReference>
<proteinExistence type="predicted"/>
<keyword evidence="3" id="KW-1185">Reference proteome</keyword>
<protein>
    <submittedName>
        <fullName evidence="2">Alpha/beta hydrolase</fullName>
    </submittedName>
</protein>
<gene>
    <name evidence="2" type="ORF">HJB60_01620</name>
</gene>
<dbReference type="InterPro" id="IPR000639">
    <property type="entry name" value="Epox_hydrolase-like"/>
</dbReference>
<name>A0ABS7I7S9_9HYPH</name>
<dbReference type="EMBL" id="JABDYF010000001">
    <property type="protein sequence ID" value="MBX5087879.1"/>
    <property type="molecule type" value="Genomic_DNA"/>
</dbReference>
<dbReference type="PRINTS" id="PR00412">
    <property type="entry name" value="EPOXHYDRLASE"/>
</dbReference>
<dbReference type="Pfam" id="PF00561">
    <property type="entry name" value="Abhydrolase_1"/>
    <property type="match status" value="1"/>
</dbReference>
<feature type="domain" description="AB hydrolase-1" evidence="1">
    <location>
        <begin position="26"/>
        <end position="241"/>
    </location>
</feature>
<dbReference type="InterPro" id="IPR050266">
    <property type="entry name" value="AB_hydrolase_sf"/>
</dbReference>
<dbReference type="PANTHER" id="PTHR43798">
    <property type="entry name" value="MONOACYLGLYCEROL LIPASE"/>
    <property type="match status" value="1"/>
</dbReference>
<dbReference type="Proteomes" id="UP000770629">
    <property type="component" value="Unassembled WGS sequence"/>
</dbReference>
<sequence length="293" mass="33172">MFQGFSLDSVDVGPGLLRVRHGGSGPAVLLLHGHPRTHMTWGKVAELLAPDYSVVCPDLPGFGRSYQPADAPDSSNSSKRAKAEALVALMRRLGHENFAVVGHDRGSLTAFRMAMDHPDRVQKLVIADGIPVIEHLERADWKFARDWYHWFFFAQPEKPERAIMADPLSWYDKLSPELMGRAAYDDLIDIIHDPAVIHGMIEDYRAGLSIDHRHDREDRDTGRKVICPMLCLWSLRDDMEQIYGDLVAIWRNWAEDVRGFGIDSGHHVAEENPQALSQAIRKFLENDSDSIWT</sequence>
<dbReference type="PRINTS" id="PR00111">
    <property type="entry name" value="ABHYDROLASE"/>
</dbReference>
<dbReference type="Gene3D" id="3.40.50.1820">
    <property type="entry name" value="alpha/beta hydrolase"/>
    <property type="match status" value="1"/>
</dbReference>
<keyword evidence="2" id="KW-0378">Hydrolase</keyword>
<dbReference type="InterPro" id="IPR029058">
    <property type="entry name" value="AB_hydrolase_fold"/>
</dbReference>
<evidence type="ECO:0000313" key="3">
    <source>
        <dbReference type="Proteomes" id="UP000770629"/>
    </source>
</evidence>
<accession>A0ABS7I7S9</accession>
<dbReference type="InterPro" id="IPR000073">
    <property type="entry name" value="AB_hydrolase_1"/>
</dbReference>
<dbReference type="PANTHER" id="PTHR43798:SF33">
    <property type="entry name" value="HYDROLASE, PUTATIVE (AFU_ORTHOLOGUE AFUA_2G14860)-RELATED"/>
    <property type="match status" value="1"/>
</dbReference>
<organism evidence="2 3">
    <name type="scientific">Rhizobium lentis</name>
    <dbReference type="NCBI Taxonomy" id="1138194"/>
    <lineage>
        <taxon>Bacteria</taxon>
        <taxon>Pseudomonadati</taxon>
        <taxon>Pseudomonadota</taxon>
        <taxon>Alphaproteobacteria</taxon>
        <taxon>Hyphomicrobiales</taxon>
        <taxon>Rhizobiaceae</taxon>
        <taxon>Rhizobium/Agrobacterium group</taxon>
        <taxon>Rhizobium</taxon>
    </lineage>
</organism>
<comment type="caution">
    <text evidence="2">The sequence shown here is derived from an EMBL/GenBank/DDBJ whole genome shotgun (WGS) entry which is preliminary data.</text>
</comment>
<dbReference type="RefSeq" id="WP_221118211.1">
    <property type="nucleotide sequence ID" value="NZ_JABDYF010000001.1"/>
</dbReference>
<evidence type="ECO:0000313" key="2">
    <source>
        <dbReference type="EMBL" id="MBX5087879.1"/>
    </source>
</evidence>
<dbReference type="GO" id="GO:0016787">
    <property type="term" value="F:hydrolase activity"/>
    <property type="evidence" value="ECO:0007669"/>
    <property type="project" value="UniProtKB-KW"/>
</dbReference>
<reference evidence="2 3" key="1">
    <citation type="submission" date="2020-04" db="EMBL/GenBank/DDBJ databases">
        <title>Global-level population genomics: horizontal gene transfer, symbiosis and evolution in Rhizobia.</title>
        <authorList>
            <person name="Gai Y."/>
        </authorList>
    </citation>
    <scope>NUCLEOTIDE SEQUENCE [LARGE SCALE GENOMIC DNA]</scope>
    <source>
        <strain evidence="2 3">BLR33</strain>
    </source>
</reference>
<evidence type="ECO:0000259" key="1">
    <source>
        <dbReference type="Pfam" id="PF00561"/>
    </source>
</evidence>